<feature type="binding site" evidence="7">
    <location>
        <position position="139"/>
    </location>
    <ligand>
        <name>a 1,2-diacyl-sn-glycero-3-phospho-(1'-sn-glycerol)</name>
        <dbReference type="ChEBI" id="CHEBI:64716"/>
    </ligand>
</feature>
<feature type="transmembrane region" description="Helical" evidence="7">
    <location>
        <begin position="58"/>
        <end position="77"/>
    </location>
</feature>
<feature type="transmembrane region" description="Helical" evidence="7">
    <location>
        <begin position="89"/>
        <end position="111"/>
    </location>
</feature>
<comment type="function">
    <text evidence="7">Catalyzes the transfer of the diacylglyceryl group from phosphatidylglycerol to the sulfhydryl group of the N-terminal cysteine of a prolipoprotein, the first step in the formation of mature lipoproteins.</text>
</comment>
<gene>
    <name evidence="7 8" type="primary">lgt</name>
    <name evidence="8" type="ORF">FRX97_09040</name>
</gene>
<evidence type="ECO:0000256" key="2">
    <source>
        <dbReference type="ARBA" id="ARBA00022475"/>
    </source>
</evidence>
<comment type="similarity">
    <text evidence="1 7">Belongs to the Lgt family.</text>
</comment>
<feature type="transmembrane region" description="Helical" evidence="7">
    <location>
        <begin position="123"/>
        <end position="141"/>
    </location>
</feature>
<sequence length="267" mass="30363">MIGAITWNVHPEIFPDTLPIRWYGLLFASAFLVGYEVLKRIFKHENKPEEWTDKALIYVMIGTILGARLGHVFFYDWGYYQNHLIEIPMIWKGGLASHGAAIGNILALIYFSKKVTKLTPLYILDRVVVTMAIGATFVRLGNLMNSEIIGKPTGSDFGFIFKRIDGVARHPAQLYEAVCYLFIFILLRHLYYKLNWGNYAGRLFGVFLAAVFFARFVIEFFKENQVAFESELPLNMGQLLSIPLVLAGVAFILLAKPLNTTENVKQN</sequence>
<dbReference type="Pfam" id="PF01790">
    <property type="entry name" value="LGT"/>
    <property type="match status" value="1"/>
</dbReference>
<comment type="catalytic activity">
    <reaction evidence="7">
        <text>L-cysteinyl-[prolipoprotein] + a 1,2-diacyl-sn-glycero-3-phospho-(1'-sn-glycerol) = an S-1,2-diacyl-sn-glyceryl-L-cysteinyl-[prolipoprotein] + sn-glycerol 1-phosphate + H(+)</text>
        <dbReference type="Rhea" id="RHEA:56712"/>
        <dbReference type="Rhea" id="RHEA-COMP:14679"/>
        <dbReference type="Rhea" id="RHEA-COMP:14680"/>
        <dbReference type="ChEBI" id="CHEBI:15378"/>
        <dbReference type="ChEBI" id="CHEBI:29950"/>
        <dbReference type="ChEBI" id="CHEBI:57685"/>
        <dbReference type="ChEBI" id="CHEBI:64716"/>
        <dbReference type="ChEBI" id="CHEBI:140658"/>
        <dbReference type="EC" id="2.5.1.145"/>
    </reaction>
</comment>
<dbReference type="OrthoDB" id="871140at2"/>
<keyword evidence="2 7" id="KW-1003">Cell membrane</keyword>
<keyword evidence="8" id="KW-0449">Lipoprotein</keyword>
<comment type="caution">
    <text evidence="8">The sequence shown here is derived from an EMBL/GenBank/DDBJ whole genome shotgun (WGS) entry which is preliminary data.</text>
</comment>
<feature type="transmembrane region" description="Helical" evidence="7">
    <location>
        <begin position="172"/>
        <end position="192"/>
    </location>
</feature>
<dbReference type="RefSeq" id="WP_147014888.1">
    <property type="nucleotide sequence ID" value="NZ_VORB01000007.1"/>
</dbReference>
<protein>
    <recommendedName>
        <fullName evidence="7">Phosphatidylglycerol--prolipoprotein diacylglyceryl transferase</fullName>
        <ecNumber evidence="7">2.5.1.145</ecNumber>
    </recommendedName>
</protein>
<dbReference type="InterPro" id="IPR001640">
    <property type="entry name" value="Lgt"/>
</dbReference>
<evidence type="ECO:0000256" key="7">
    <source>
        <dbReference type="HAMAP-Rule" id="MF_01147"/>
    </source>
</evidence>
<evidence type="ECO:0000256" key="5">
    <source>
        <dbReference type="ARBA" id="ARBA00022989"/>
    </source>
</evidence>
<organism evidence="8 9">
    <name type="scientific">Luteibaculum oceani</name>
    <dbReference type="NCBI Taxonomy" id="1294296"/>
    <lineage>
        <taxon>Bacteria</taxon>
        <taxon>Pseudomonadati</taxon>
        <taxon>Bacteroidota</taxon>
        <taxon>Flavobacteriia</taxon>
        <taxon>Flavobacteriales</taxon>
        <taxon>Luteibaculaceae</taxon>
        <taxon>Luteibaculum</taxon>
    </lineage>
</organism>
<feature type="transmembrane region" description="Helical" evidence="7">
    <location>
        <begin position="199"/>
        <end position="218"/>
    </location>
</feature>
<dbReference type="PANTHER" id="PTHR30589:SF0">
    <property type="entry name" value="PHOSPHATIDYLGLYCEROL--PROLIPOPROTEIN DIACYLGLYCERYL TRANSFERASE"/>
    <property type="match status" value="1"/>
</dbReference>
<keyword evidence="5 7" id="KW-1133">Transmembrane helix</keyword>
<dbReference type="Proteomes" id="UP000321168">
    <property type="component" value="Unassembled WGS sequence"/>
</dbReference>
<evidence type="ECO:0000256" key="4">
    <source>
        <dbReference type="ARBA" id="ARBA00022692"/>
    </source>
</evidence>
<dbReference type="GO" id="GO:0042158">
    <property type="term" value="P:lipoprotein biosynthetic process"/>
    <property type="evidence" value="ECO:0007669"/>
    <property type="project" value="UniProtKB-UniRule"/>
</dbReference>
<name>A0A5C6V211_9FLAO</name>
<dbReference type="PANTHER" id="PTHR30589">
    <property type="entry name" value="PROLIPOPROTEIN DIACYLGLYCERYL TRANSFERASE"/>
    <property type="match status" value="1"/>
</dbReference>
<evidence type="ECO:0000313" key="9">
    <source>
        <dbReference type="Proteomes" id="UP000321168"/>
    </source>
</evidence>
<dbReference type="NCBIfam" id="TIGR00544">
    <property type="entry name" value="lgt"/>
    <property type="match status" value="1"/>
</dbReference>
<keyword evidence="9" id="KW-1185">Reference proteome</keyword>
<dbReference type="GO" id="GO:0008961">
    <property type="term" value="F:phosphatidylglycerol-prolipoprotein diacylglyceryl transferase activity"/>
    <property type="evidence" value="ECO:0007669"/>
    <property type="project" value="UniProtKB-UniRule"/>
</dbReference>
<dbReference type="EMBL" id="VORB01000007">
    <property type="protein sequence ID" value="TXC78466.1"/>
    <property type="molecule type" value="Genomic_DNA"/>
</dbReference>
<evidence type="ECO:0000313" key="8">
    <source>
        <dbReference type="EMBL" id="TXC78466.1"/>
    </source>
</evidence>
<keyword evidence="6 7" id="KW-0472">Membrane</keyword>
<dbReference type="AlphaFoldDB" id="A0A5C6V211"/>
<dbReference type="HAMAP" id="MF_01147">
    <property type="entry name" value="Lgt"/>
    <property type="match status" value="1"/>
</dbReference>
<comment type="subcellular location">
    <subcellularLocation>
        <location evidence="7">Cell membrane</location>
        <topology evidence="7">Multi-pass membrane protein</topology>
    </subcellularLocation>
</comment>
<comment type="pathway">
    <text evidence="7">Protein modification; lipoprotein biosynthesis (diacylglyceryl transfer).</text>
</comment>
<reference evidence="8 9" key="1">
    <citation type="submission" date="2019-08" db="EMBL/GenBank/DDBJ databases">
        <title>Genome of Luteibaculum oceani JCM 18817.</title>
        <authorList>
            <person name="Bowman J.P."/>
        </authorList>
    </citation>
    <scope>NUCLEOTIDE SEQUENCE [LARGE SCALE GENOMIC DNA]</scope>
    <source>
        <strain evidence="8 9">JCM 18817</strain>
    </source>
</reference>
<accession>A0A5C6V211</accession>
<dbReference type="GO" id="GO:0005886">
    <property type="term" value="C:plasma membrane"/>
    <property type="evidence" value="ECO:0007669"/>
    <property type="project" value="UniProtKB-SubCell"/>
</dbReference>
<feature type="transmembrane region" description="Helical" evidence="7">
    <location>
        <begin position="20"/>
        <end position="38"/>
    </location>
</feature>
<feature type="transmembrane region" description="Helical" evidence="7">
    <location>
        <begin position="238"/>
        <end position="255"/>
    </location>
</feature>
<dbReference type="EC" id="2.5.1.145" evidence="7"/>
<dbReference type="UniPathway" id="UPA00664"/>
<evidence type="ECO:0000256" key="1">
    <source>
        <dbReference type="ARBA" id="ARBA00007150"/>
    </source>
</evidence>
<evidence type="ECO:0000256" key="3">
    <source>
        <dbReference type="ARBA" id="ARBA00022679"/>
    </source>
</evidence>
<keyword evidence="3 7" id="KW-0808">Transferase</keyword>
<evidence type="ECO:0000256" key="6">
    <source>
        <dbReference type="ARBA" id="ARBA00023136"/>
    </source>
</evidence>
<proteinExistence type="inferred from homology"/>
<keyword evidence="4 7" id="KW-0812">Transmembrane</keyword>